<dbReference type="Proteomes" id="UP000249890">
    <property type="component" value="Chromosome"/>
</dbReference>
<proteinExistence type="predicted"/>
<dbReference type="AlphaFoldDB" id="A0A2Z2KTR6"/>
<protein>
    <submittedName>
        <fullName evidence="1">Uncharacterized protein</fullName>
    </submittedName>
</protein>
<dbReference type="EMBL" id="CP021780">
    <property type="protein sequence ID" value="ASA25302.1"/>
    <property type="molecule type" value="Genomic_DNA"/>
</dbReference>
<dbReference type="RefSeq" id="WP_087919266.1">
    <property type="nucleotide sequence ID" value="NZ_CP021780.1"/>
</dbReference>
<dbReference type="PROSITE" id="PS51257">
    <property type="entry name" value="PROKAR_LIPOPROTEIN"/>
    <property type="match status" value="1"/>
</dbReference>
<accession>A0A2Z2KTR6</accession>
<reference evidence="1 2" key="1">
    <citation type="submission" date="2017-06" db="EMBL/GenBank/DDBJ databases">
        <title>Complete genome sequence of Paenibacillus donghaensis KCTC 13049T isolated from East Sea sediment, South Korea.</title>
        <authorList>
            <person name="Jung B.K."/>
            <person name="Hong S.-J."/>
            <person name="Shin J.-H."/>
        </authorList>
    </citation>
    <scope>NUCLEOTIDE SEQUENCE [LARGE SCALE GENOMIC DNA]</scope>
    <source>
        <strain evidence="1 2">KCTC 13049</strain>
    </source>
</reference>
<dbReference type="KEGG" id="pdh:B9T62_33965"/>
<gene>
    <name evidence="1" type="ORF">B9T62_33965</name>
</gene>
<keyword evidence="2" id="KW-1185">Reference proteome</keyword>
<evidence type="ECO:0000313" key="2">
    <source>
        <dbReference type="Proteomes" id="UP000249890"/>
    </source>
</evidence>
<organism evidence="1 2">
    <name type="scientific">Paenibacillus donghaensis</name>
    <dbReference type="NCBI Taxonomy" id="414771"/>
    <lineage>
        <taxon>Bacteria</taxon>
        <taxon>Bacillati</taxon>
        <taxon>Bacillota</taxon>
        <taxon>Bacilli</taxon>
        <taxon>Bacillales</taxon>
        <taxon>Paenibacillaceae</taxon>
        <taxon>Paenibacillus</taxon>
    </lineage>
</organism>
<dbReference type="OrthoDB" id="2658167at2"/>
<name>A0A2Z2KTR6_9BACL</name>
<evidence type="ECO:0000313" key="1">
    <source>
        <dbReference type="EMBL" id="ASA25302.1"/>
    </source>
</evidence>
<sequence length="253" mass="27621">MKKEIGVLMLVGSVLLSGCGPDKSAPVSQGSMSQPSSVQINAQNDNAESNMNLVVASEDQKVKLYANKEEGKGFNGVTLDVNGVTKEFDWTFTSTGSKPVALYTDLTGDGAEEAVVIMQTANGTQLDNYDIHVLNPKDLSEIKVQDFKDIVSQNIKSQVSKNDDGTLSITVETQGEKKKLKYNFDPSPDYNQSELGFGAIIIYYVEEQTIKLNFTGSVGTSPITACEFTATYTFNRDKNEFVVDQIDVKPVEE</sequence>